<dbReference type="SMART" id="SM00433">
    <property type="entry name" value="TOP2c"/>
    <property type="match status" value="1"/>
</dbReference>
<dbReference type="AlphaFoldDB" id="I0IGA3"/>
<keyword evidence="9" id="KW-0799">Topoisomerase</keyword>
<evidence type="ECO:0000313" key="15">
    <source>
        <dbReference type="Proteomes" id="UP000007881"/>
    </source>
</evidence>
<protein>
    <recommendedName>
        <fullName evidence="4">DNA topoisomerase (ATP-hydrolyzing)</fullName>
        <ecNumber evidence="4">5.6.2.2</ecNumber>
    </recommendedName>
</protein>
<dbReference type="RefSeq" id="WP_014437509.1">
    <property type="nucleotide sequence ID" value="NC_017080.1"/>
</dbReference>
<comment type="catalytic activity">
    <reaction evidence="1">
        <text>ATP-dependent breakage, passage and rejoining of double-stranded DNA.</text>
        <dbReference type="EC" id="5.6.2.2"/>
    </reaction>
</comment>
<organism evidence="14 15">
    <name type="scientific">Phycisphaera mikurensis (strain NBRC 102666 / KCTC 22515 / FYK2301M01)</name>
    <dbReference type="NCBI Taxonomy" id="1142394"/>
    <lineage>
        <taxon>Bacteria</taxon>
        <taxon>Pseudomonadati</taxon>
        <taxon>Planctomycetota</taxon>
        <taxon>Phycisphaerae</taxon>
        <taxon>Phycisphaerales</taxon>
        <taxon>Phycisphaeraceae</taxon>
        <taxon>Phycisphaera</taxon>
    </lineage>
</organism>
<dbReference type="SUPFAM" id="SSF55874">
    <property type="entry name" value="ATPase domain of HSP90 chaperone/DNA topoisomerase II/histidine kinase"/>
    <property type="match status" value="1"/>
</dbReference>
<evidence type="ECO:0000256" key="4">
    <source>
        <dbReference type="ARBA" id="ARBA00012895"/>
    </source>
</evidence>
<evidence type="ECO:0000256" key="2">
    <source>
        <dbReference type="ARBA" id="ARBA00001946"/>
    </source>
</evidence>
<dbReference type="Pfam" id="PF01751">
    <property type="entry name" value="Toprim"/>
    <property type="match status" value="1"/>
</dbReference>
<dbReference type="InterPro" id="IPR001241">
    <property type="entry name" value="Topo_IIA"/>
</dbReference>
<dbReference type="CDD" id="cd03366">
    <property type="entry name" value="TOPRIM_TopoIIA_GyrB"/>
    <property type="match status" value="1"/>
</dbReference>
<keyword evidence="7" id="KW-0067">ATP-binding</keyword>
<dbReference type="InterPro" id="IPR003594">
    <property type="entry name" value="HATPase_dom"/>
</dbReference>
<dbReference type="InterPro" id="IPR000565">
    <property type="entry name" value="Topo_IIA_B"/>
</dbReference>
<dbReference type="STRING" id="1142394.PSMK_21320"/>
<dbReference type="SUPFAM" id="SSF56719">
    <property type="entry name" value="Type II DNA topoisomerase"/>
    <property type="match status" value="1"/>
</dbReference>
<evidence type="ECO:0000256" key="7">
    <source>
        <dbReference type="ARBA" id="ARBA00022840"/>
    </source>
</evidence>
<proteinExistence type="inferred from homology"/>
<dbReference type="KEGG" id="phm:PSMK_21320"/>
<dbReference type="InterPro" id="IPR036890">
    <property type="entry name" value="HATPase_C_sf"/>
</dbReference>
<dbReference type="InterPro" id="IPR013760">
    <property type="entry name" value="Topo_IIA-like_dom_sf"/>
</dbReference>
<keyword evidence="8" id="KW-0460">Magnesium</keyword>
<keyword evidence="6" id="KW-0547">Nucleotide-binding</keyword>
<dbReference type="InterPro" id="IPR018522">
    <property type="entry name" value="TopoIIA_CS"/>
</dbReference>
<evidence type="ECO:0000256" key="11">
    <source>
        <dbReference type="ARBA" id="ARBA00023235"/>
    </source>
</evidence>
<dbReference type="SMART" id="SM00387">
    <property type="entry name" value="HATPase_c"/>
    <property type="match status" value="1"/>
</dbReference>
<evidence type="ECO:0000256" key="10">
    <source>
        <dbReference type="ARBA" id="ARBA00023125"/>
    </source>
</evidence>
<dbReference type="HOGENOM" id="CLU_006146_1_2_0"/>
<evidence type="ECO:0000259" key="13">
    <source>
        <dbReference type="PROSITE" id="PS50880"/>
    </source>
</evidence>
<name>I0IGA3_PHYMF</name>
<evidence type="ECO:0000256" key="9">
    <source>
        <dbReference type="ARBA" id="ARBA00023029"/>
    </source>
</evidence>
<dbReference type="GO" id="GO:0006265">
    <property type="term" value="P:DNA topological change"/>
    <property type="evidence" value="ECO:0007669"/>
    <property type="project" value="InterPro"/>
</dbReference>
<dbReference type="PROSITE" id="PS00177">
    <property type="entry name" value="TOPOISOMERASE_II"/>
    <property type="match status" value="1"/>
</dbReference>
<dbReference type="CDD" id="cd00822">
    <property type="entry name" value="TopoII_Trans_DNA_gyrase"/>
    <property type="match status" value="1"/>
</dbReference>
<dbReference type="CDD" id="cd16928">
    <property type="entry name" value="HATPase_GyrB-like"/>
    <property type="match status" value="1"/>
</dbReference>
<evidence type="ECO:0000256" key="6">
    <source>
        <dbReference type="ARBA" id="ARBA00022741"/>
    </source>
</evidence>
<dbReference type="Gene3D" id="3.30.230.10">
    <property type="match status" value="1"/>
</dbReference>
<keyword evidence="11 14" id="KW-0413">Isomerase</keyword>
<dbReference type="GO" id="GO:0005524">
    <property type="term" value="F:ATP binding"/>
    <property type="evidence" value="ECO:0007669"/>
    <property type="project" value="UniProtKB-KW"/>
</dbReference>
<feature type="region of interest" description="Disordered" evidence="12">
    <location>
        <begin position="781"/>
        <end position="811"/>
    </location>
</feature>
<dbReference type="GO" id="GO:0003677">
    <property type="term" value="F:DNA binding"/>
    <property type="evidence" value="ECO:0007669"/>
    <property type="project" value="UniProtKB-KW"/>
</dbReference>
<dbReference type="PRINTS" id="PR00418">
    <property type="entry name" value="TPI2FAMILY"/>
</dbReference>
<dbReference type="Pfam" id="PF00986">
    <property type="entry name" value="DNA_gyraseB_C"/>
    <property type="match status" value="1"/>
</dbReference>
<dbReference type="InterPro" id="IPR002288">
    <property type="entry name" value="DNA_gyrase_B_C"/>
</dbReference>
<dbReference type="PROSITE" id="PS50880">
    <property type="entry name" value="TOPRIM"/>
    <property type="match status" value="1"/>
</dbReference>
<keyword evidence="5" id="KW-0479">Metal-binding</keyword>
<dbReference type="FunFam" id="3.40.50.670:FF:000001">
    <property type="entry name" value="DNA topoisomerase 2"/>
    <property type="match status" value="1"/>
</dbReference>
<keyword evidence="15" id="KW-1185">Reference proteome</keyword>
<dbReference type="PANTHER" id="PTHR45866">
    <property type="entry name" value="DNA GYRASE/TOPOISOMERASE SUBUNIT B"/>
    <property type="match status" value="1"/>
</dbReference>
<dbReference type="NCBIfam" id="NF004189">
    <property type="entry name" value="PRK05644.1"/>
    <property type="match status" value="1"/>
</dbReference>
<feature type="domain" description="Toprim" evidence="13">
    <location>
        <begin position="455"/>
        <end position="569"/>
    </location>
</feature>
<evidence type="ECO:0000256" key="8">
    <source>
        <dbReference type="ARBA" id="ARBA00022842"/>
    </source>
</evidence>
<dbReference type="GO" id="GO:0003918">
    <property type="term" value="F:DNA topoisomerase type II (double strand cut, ATP-hydrolyzing) activity"/>
    <property type="evidence" value="ECO:0007669"/>
    <property type="project" value="UniProtKB-EC"/>
</dbReference>
<evidence type="ECO:0000256" key="3">
    <source>
        <dbReference type="ARBA" id="ARBA00010708"/>
    </source>
</evidence>
<reference evidence="14 15" key="1">
    <citation type="submission" date="2012-02" db="EMBL/GenBank/DDBJ databases">
        <title>Complete genome sequence of Phycisphaera mikurensis NBRC 102666.</title>
        <authorList>
            <person name="Ankai A."/>
            <person name="Hosoyama A."/>
            <person name="Terui Y."/>
            <person name="Sekine M."/>
            <person name="Fukai R."/>
            <person name="Kato Y."/>
            <person name="Nakamura S."/>
            <person name="Yamada-Narita S."/>
            <person name="Kawakoshi A."/>
            <person name="Fukunaga Y."/>
            <person name="Yamazaki S."/>
            <person name="Fujita N."/>
        </authorList>
    </citation>
    <scope>NUCLEOTIDE SEQUENCE [LARGE SCALE GENOMIC DNA]</scope>
    <source>
        <strain evidence="15">NBRC 102666 / KCTC 22515 / FYK2301M01</strain>
    </source>
</reference>
<evidence type="ECO:0000313" key="14">
    <source>
        <dbReference type="EMBL" id="BAM04291.1"/>
    </source>
</evidence>
<dbReference type="SUPFAM" id="SSF54211">
    <property type="entry name" value="Ribosomal protein S5 domain 2-like"/>
    <property type="match status" value="1"/>
</dbReference>
<dbReference type="PRINTS" id="PR01159">
    <property type="entry name" value="DNAGYRASEB"/>
</dbReference>
<dbReference type="GO" id="GO:0046872">
    <property type="term" value="F:metal ion binding"/>
    <property type="evidence" value="ECO:0007669"/>
    <property type="project" value="UniProtKB-KW"/>
</dbReference>
<comment type="similarity">
    <text evidence="3">Belongs to the type II topoisomerase GyrB family.</text>
</comment>
<dbReference type="InterPro" id="IPR013506">
    <property type="entry name" value="Topo_IIA_bsu_dom2"/>
</dbReference>
<comment type="cofactor">
    <cofactor evidence="2">
        <name>Mg(2+)</name>
        <dbReference type="ChEBI" id="CHEBI:18420"/>
    </cofactor>
</comment>
<evidence type="ECO:0000256" key="12">
    <source>
        <dbReference type="SAM" id="MobiDB-lite"/>
    </source>
</evidence>
<accession>I0IGA3</accession>
<sequence length="904" mass="98327">MAEPNPSDDEQHAGPLPANAPAYDQDSIQVLEGVQAIRARPGMYVGGSDERGLHHLVWEVVDNAIDEALAGHCDDIRVLLRPDGSVSVVDNGRGIPVSPFKHANPELNGRPAVEIILTTLHAGGKFGGGGYKVSGGLHGVGVTCTNALSEWLEVEVARDGDLHQMSFVRGEVKEPLQRLGDAKRSGTKITWKPDPRIFGDLTHEYAKIRGRLKERAYLNPGIQLSIEDQRSEDAGGPADGAAKKEVFRYDDGLVAMVRDLNEGKTVYHDPPIRISTESDDERLACEIALQYTDAYTESTTCFANNINTTEGGTHLSGFKTAVTRTLNAYAREAGILKEKGKGEQLTVSGDDWREGLVAVISVKLPDPQFEGQTKGKLLNGEVEGLVSSAVGQALSTWCEEHPADAKKICQKAVLAAEAREAARKARDLTRRKGALDAGGLPGKLYDCTSKDVESSEIYLVEGDSAGGSAKGGRNHETQAILPLKGKILNVEKARLDKILGFEEIRTIIQALSTGIGEEFDIDKLRYGKIVIMTDADIDGSHIRTLLLTFFFRQMPELVKQNRVFIAQPPLYLITRSGAKSKKNGEYVLNEKRMREVLSGLGLDGTEIVVYDRAGVSAERKEVRRITGRPLSELLAAVGRLEDLVVVLKRRGIGFDQLLAQRERDPAGEGKLPTLMLDVPADASLNGAAGMNFFWSDSDEAAFRADHAIQVGDADLDGGERERGLTAKPAIRHELHEVAEVEKSIAVLEGMGLDVRDWFLKPEQTVTGAMAPTKYELIAAGPAPKGKAGGPEDAEEGAQADDAAAKPAAGRRRTVPVTSLAEIADAILESGRRGLEIKRFKGLGEMNADELWETTMNPEHRRLLRVTWDAASEAERLFGILMGEEVEPRRKYIEDHALEVKNLDV</sequence>
<dbReference type="FunFam" id="3.30.230.10:FF:000005">
    <property type="entry name" value="DNA gyrase subunit B"/>
    <property type="match status" value="1"/>
</dbReference>
<dbReference type="Pfam" id="PF00204">
    <property type="entry name" value="DNA_gyraseB"/>
    <property type="match status" value="1"/>
</dbReference>
<dbReference type="PANTHER" id="PTHR45866:SF1">
    <property type="entry name" value="DNA GYRASE SUBUNIT B, MITOCHONDRIAL"/>
    <property type="match status" value="1"/>
</dbReference>
<feature type="region of interest" description="Disordered" evidence="12">
    <location>
        <begin position="1"/>
        <end position="21"/>
    </location>
</feature>
<dbReference type="NCBIfam" id="NF011501">
    <property type="entry name" value="PRK14939.1"/>
    <property type="match status" value="1"/>
</dbReference>
<dbReference type="Pfam" id="PF02518">
    <property type="entry name" value="HATPase_c"/>
    <property type="match status" value="1"/>
</dbReference>
<dbReference type="Gene3D" id="3.40.50.670">
    <property type="match status" value="2"/>
</dbReference>
<dbReference type="InterPro" id="IPR020568">
    <property type="entry name" value="Ribosomal_Su5_D2-typ_SF"/>
</dbReference>
<evidence type="ECO:0000256" key="5">
    <source>
        <dbReference type="ARBA" id="ARBA00022723"/>
    </source>
</evidence>
<dbReference type="InterPro" id="IPR013759">
    <property type="entry name" value="Topo_IIA_B_C"/>
</dbReference>
<evidence type="ECO:0000256" key="1">
    <source>
        <dbReference type="ARBA" id="ARBA00000185"/>
    </source>
</evidence>
<gene>
    <name evidence="14" type="primary">gyrB</name>
    <name evidence="14" type="ordered locus">PSMK_21320</name>
</gene>
<dbReference type="Gene3D" id="3.30.565.10">
    <property type="entry name" value="Histidine kinase-like ATPase, C-terminal domain"/>
    <property type="match status" value="1"/>
</dbReference>
<dbReference type="InterPro" id="IPR006171">
    <property type="entry name" value="TOPRIM_dom"/>
</dbReference>
<dbReference type="InterPro" id="IPR014721">
    <property type="entry name" value="Ribsml_uS5_D2-typ_fold_subgr"/>
</dbReference>
<dbReference type="eggNOG" id="COG0187">
    <property type="taxonomic scope" value="Bacteria"/>
</dbReference>
<dbReference type="EC" id="5.6.2.2" evidence="4"/>
<keyword evidence="10" id="KW-0238">DNA-binding</keyword>
<dbReference type="Proteomes" id="UP000007881">
    <property type="component" value="Chromosome"/>
</dbReference>
<dbReference type="InterPro" id="IPR034160">
    <property type="entry name" value="TOPRIM_GyrB"/>
</dbReference>
<dbReference type="PATRIC" id="fig|1142394.8.peg.2200"/>
<dbReference type="EMBL" id="AP012338">
    <property type="protein sequence ID" value="BAM04291.1"/>
    <property type="molecule type" value="Genomic_DNA"/>
</dbReference>